<feature type="signal peptide" evidence="5">
    <location>
        <begin position="1"/>
        <end position="28"/>
    </location>
</feature>
<dbReference type="InterPro" id="IPR051313">
    <property type="entry name" value="Bact_iron-sidero_bind"/>
</dbReference>
<evidence type="ECO:0000256" key="3">
    <source>
        <dbReference type="ARBA" id="ARBA00022448"/>
    </source>
</evidence>
<feature type="chain" id="PRO_5046639225" evidence="5">
    <location>
        <begin position="29"/>
        <end position="329"/>
    </location>
</feature>
<evidence type="ECO:0000259" key="6">
    <source>
        <dbReference type="PROSITE" id="PS50983"/>
    </source>
</evidence>
<proteinExistence type="inferred from homology"/>
<comment type="subcellular location">
    <subcellularLocation>
        <location evidence="1">Cell envelope</location>
    </subcellularLocation>
</comment>
<dbReference type="InterPro" id="IPR002491">
    <property type="entry name" value="ABC_transptr_periplasmic_BD"/>
</dbReference>
<dbReference type="PROSITE" id="PS50983">
    <property type="entry name" value="FE_B12_PBP"/>
    <property type="match status" value="1"/>
</dbReference>
<evidence type="ECO:0000313" key="8">
    <source>
        <dbReference type="Proteomes" id="UP000749311"/>
    </source>
</evidence>
<sequence length="329" mass="34048">MLVNLRKAIAAAATAAALLLTGCSGSPAADSSAPSSEDGQWPRTITHEAGTTTIDSQPLKIVSTSPSLTGTLLAIGAPVVATAAATPSGLTDDKGFFSQWADVADERGVEVLYSNLELDLDAIDAYAPDLIIGSSNGGDSVLEAYDQLSDIAPTVLVDYGTSAWDDLTTELADATGDEDEAAQVTADFDAWVTEQAELIDLPEQPVTALVYMGGDGAWAFSQDSQQAVLLEQLGFEYAGVPAEYEASSSSGVSVVTAENMPAAFAEAQTLFVVPVSSAEVVQQVASDPLLANQPAVVAGRVHSLGAASFRLDYYSATDTVELLVSEFGR</sequence>
<evidence type="ECO:0000256" key="2">
    <source>
        <dbReference type="ARBA" id="ARBA00008814"/>
    </source>
</evidence>
<comment type="caution">
    <text evidence="7">The sequence shown here is derived from an EMBL/GenBank/DDBJ whole genome shotgun (WGS) entry which is preliminary data.</text>
</comment>
<protein>
    <submittedName>
        <fullName evidence="7">Iron complex transport system substrate-binding protein</fullName>
    </submittedName>
</protein>
<dbReference type="SUPFAM" id="SSF53807">
    <property type="entry name" value="Helical backbone' metal receptor"/>
    <property type="match status" value="1"/>
</dbReference>
<name>A0ABX0SM39_9ACTN</name>
<organism evidence="7 8">
    <name type="scientific">Brooklawnia cerclae</name>
    <dbReference type="NCBI Taxonomy" id="349934"/>
    <lineage>
        <taxon>Bacteria</taxon>
        <taxon>Bacillati</taxon>
        <taxon>Actinomycetota</taxon>
        <taxon>Actinomycetes</taxon>
        <taxon>Propionibacteriales</taxon>
        <taxon>Propionibacteriaceae</taxon>
        <taxon>Brooklawnia</taxon>
    </lineage>
</organism>
<evidence type="ECO:0000256" key="1">
    <source>
        <dbReference type="ARBA" id="ARBA00004196"/>
    </source>
</evidence>
<keyword evidence="3" id="KW-0813">Transport</keyword>
<dbReference type="Pfam" id="PF01497">
    <property type="entry name" value="Peripla_BP_2"/>
    <property type="match status" value="1"/>
</dbReference>
<comment type="similarity">
    <text evidence="2">Belongs to the bacterial solute-binding protein 8 family.</text>
</comment>
<evidence type="ECO:0000256" key="5">
    <source>
        <dbReference type="SAM" id="SignalP"/>
    </source>
</evidence>
<accession>A0ABX0SM39</accession>
<dbReference type="NCBIfam" id="NF008200">
    <property type="entry name" value="PRK10957.1"/>
    <property type="match status" value="1"/>
</dbReference>
<feature type="domain" description="Fe/B12 periplasmic-binding" evidence="6">
    <location>
        <begin position="60"/>
        <end position="329"/>
    </location>
</feature>
<dbReference type="Gene3D" id="3.40.50.1980">
    <property type="entry name" value="Nitrogenase molybdenum iron protein domain"/>
    <property type="match status" value="2"/>
</dbReference>
<keyword evidence="8" id="KW-1185">Reference proteome</keyword>
<reference evidence="7 8" key="1">
    <citation type="submission" date="2020-02" db="EMBL/GenBank/DDBJ databases">
        <title>Sequencing the genomes of 1000 actinobacteria strains.</title>
        <authorList>
            <person name="Klenk H.-P."/>
        </authorList>
    </citation>
    <scope>NUCLEOTIDE SEQUENCE [LARGE SCALE GENOMIC DNA]</scope>
    <source>
        <strain evidence="7 8">DSM 19609</strain>
    </source>
</reference>
<dbReference type="PROSITE" id="PS51257">
    <property type="entry name" value="PROKAR_LIPOPROTEIN"/>
    <property type="match status" value="1"/>
</dbReference>
<dbReference type="Proteomes" id="UP000749311">
    <property type="component" value="Unassembled WGS sequence"/>
</dbReference>
<evidence type="ECO:0000256" key="4">
    <source>
        <dbReference type="ARBA" id="ARBA00022729"/>
    </source>
</evidence>
<gene>
    <name evidence="7" type="ORF">FB473_002802</name>
</gene>
<dbReference type="PANTHER" id="PTHR30532">
    <property type="entry name" value="IRON III DICITRATE-BINDING PERIPLASMIC PROTEIN"/>
    <property type="match status" value="1"/>
</dbReference>
<dbReference type="EMBL" id="JAAMOZ010000002">
    <property type="protein sequence ID" value="NIH58110.1"/>
    <property type="molecule type" value="Genomic_DNA"/>
</dbReference>
<dbReference type="PANTHER" id="PTHR30532:SF24">
    <property type="entry name" value="FERRIC ENTEROBACTIN-BINDING PERIPLASMIC PROTEIN FEPB"/>
    <property type="match status" value="1"/>
</dbReference>
<dbReference type="RefSeq" id="WP_167169835.1">
    <property type="nucleotide sequence ID" value="NZ_BAAAOO010000006.1"/>
</dbReference>
<evidence type="ECO:0000313" key="7">
    <source>
        <dbReference type="EMBL" id="NIH58110.1"/>
    </source>
</evidence>
<keyword evidence="4 5" id="KW-0732">Signal</keyword>